<keyword evidence="1" id="KW-1133">Transmembrane helix</keyword>
<protein>
    <submittedName>
        <fullName evidence="2">Aromatic ring-opening dioxygenase LigA</fullName>
    </submittedName>
</protein>
<evidence type="ECO:0000256" key="1">
    <source>
        <dbReference type="SAM" id="Phobius"/>
    </source>
</evidence>
<proteinExistence type="predicted"/>
<dbReference type="EMBL" id="CP162511">
    <property type="protein sequence ID" value="XDI06952.1"/>
    <property type="molecule type" value="Genomic_DNA"/>
</dbReference>
<feature type="transmembrane region" description="Helical" evidence="1">
    <location>
        <begin position="12"/>
        <end position="35"/>
    </location>
</feature>
<evidence type="ECO:0000313" key="2">
    <source>
        <dbReference type="EMBL" id="XDI06952.1"/>
    </source>
</evidence>
<keyword evidence="1" id="KW-0472">Membrane</keyword>
<accession>A0AB39BK15</accession>
<reference evidence="2" key="1">
    <citation type="submission" date="2024-05" db="EMBL/GenBank/DDBJ databases">
        <title>Herbiconiux sp. A18JL235.</title>
        <authorList>
            <person name="Zhang G."/>
        </authorList>
    </citation>
    <scope>NUCLEOTIDE SEQUENCE</scope>
    <source>
        <strain evidence="2">A18JL235</strain>
    </source>
</reference>
<keyword evidence="2" id="KW-0223">Dioxygenase</keyword>
<organism evidence="2">
    <name type="scientific">Herbiconiux sp. A18JL235</name>
    <dbReference type="NCBI Taxonomy" id="3152363"/>
    <lineage>
        <taxon>Bacteria</taxon>
        <taxon>Bacillati</taxon>
        <taxon>Actinomycetota</taxon>
        <taxon>Actinomycetes</taxon>
        <taxon>Micrococcales</taxon>
        <taxon>Microbacteriaceae</taxon>
        <taxon>Herbiconiux</taxon>
    </lineage>
</organism>
<name>A0AB39BK15_9MICO</name>
<dbReference type="AlphaFoldDB" id="A0AB39BK15"/>
<keyword evidence="1" id="KW-0812">Transmembrane</keyword>
<feature type="transmembrane region" description="Helical" evidence="1">
    <location>
        <begin position="125"/>
        <end position="148"/>
    </location>
</feature>
<gene>
    <name evidence="2" type="ORF">ABFY20_07575</name>
</gene>
<dbReference type="RefSeq" id="WP_368499331.1">
    <property type="nucleotide sequence ID" value="NZ_CP162511.1"/>
</dbReference>
<dbReference type="GO" id="GO:0051213">
    <property type="term" value="F:dioxygenase activity"/>
    <property type="evidence" value="ECO:0007669"/>
    <property type="project" value="UniProtKB-KW"/>
</dbReference>
<keyword evidence="2" id="KW-0560">Oxidoreductase</keyword>
<sequence>MPTSTTTDALARAGGFTLAAGAVFVAAGATAWTVVTRQLRAEKIEVPGNAPAFAGKPVQGPATAYVEALVIKGNAERGAGGRTFADISAALREVAPGSDEAAELRKQSMSLSTAASLRTALMTSVLAYGVSALVTGLGAFFVVTGSVLRRAGR</sequence>